<comment type="caution">
    <text evidence="1">The sequence shown here is derived from an EMBL/GenBank/DDBJ whole genome shotgun (WGS) entry which is preliminary data.</text>
</comment>
<reference evidence="1 2" key="1">
    <citation type="submission" date="2017-06" db="EMBL/GenBank/DDBJ databases">
        <title>Ant-infecting Ophiocordyceps genomes reveal a high diversity of potential behavioral manipulation genes and a possible major role for enterotoxins.</title>
        <authorList>
            <person name="De Bekker C."/>
            <person name="Evans H.C."/>
            <person name="Brachmann A."/>
            <person name="Hughes D.P."/>
        </authorList>
    </citation>
    <scope>NUCLEOTIDE SEQUENCE [LARGE SCALE GENOMIC DNA]</scope>
    <source>
        <strain evidence="1 2">1348a</strain>
    </source>
</reference>
<dbReference type="PROSITE" id="PS00430">
    <property type="entry name" value="TONB_DEPENDENT_REC_1"/>
    <property type="match status" value="1"/>
</dbReference>
<dbReference type="EMBL" id="NJEU01002126">
    <property type="protein sequence ID" value="PHH58542.1"/>
    <property type="molecule type" value="Genomic_DNA"/>
</dbReference>
<organism evidence="1 2">
    <name type="scientific">Ophiocordyceps australis</name>
    <dbReference type="NCBI Taxonomy" id="1399860"/>
    <lineage>
        <taxon>Eukaryota</taxon>
        <taxon>Fungi</taxon>
        <taxon>Dikarya</taxon>
        <taxon>Ascomycota</taxon>
        <taxon>Pezizomycotina</taxon>
        <taxon>Sordariomycetes</taxon>
        <taxon>Hypocreomycetidae</taxon>
        <taxon>Hypocreales</taxon>
        <taxon>Ophiocordycipitaceae</taxon>
        <taxon>Ophiocordyceps</taxon>
    </lineage>
</organism>
<evidence type="ECO:0000313" key="1">
    <source>
        <dbReference type="EMBL" id="PHH58542.1"/>
    </source>
</evidence>
<keyword evidence="2" id="KW-1185">Reference proteome</keyword>
<dbReference type="Proteomes" id="UP000224854">
    <property type="component" value="Unassembled WGS sequence"/>
</dbReference>
<gene>
    <name evidence="1" type="ORF">CDD82_2903</name>
</gene>
<accession>A0A2C5XUB3</accession>
<proteinExistence type="predicted"/>
<protein>
    <submittedName>
        <fullName evidence="1">Uncharacterized protein</fullName>
    </submittedName>
</protein>
<name>A0A2C5XUB3_9HYPO</name>
<dbReference type="InterPro" id="IPR010916">
    <property type="entry name" value="TonB_box_CS"/>
</dbReference>
<sequence>MSSPRPSESLLAHFANIHRLLTQLSAHASEPKRHVLTGCAHASFFIHNVRGRQWEFLGAGVLSAAESMVVQAQAAVVALGEAVGDELVVFALVCAAAGLLCET</sequence>
<evidence type="ECO:0000313" key="2">
    <source>
        <dbReference type="Proteomes" id="UP000224854"/>
    </source>
</evidence>
<dbReference type="AlphaFoldDB" id="A0A2C5XUB3"/>